<comment type="caution">
    <text evidence="1">The sequence shown here is derived from an EMBL/GenBank/DDBJ whole genome shotgun (WGS) entry which is preliminary data.</text>
</comment>
<name>A0A2S9TIY5_9BACT</name>
<dbReference type="GO" id="GO:0003677">
    <property type="term" value="F:DNA binding"/>
    <property type="evidence" value="ECO:0007669"/>
    <property type="project" value="InterPro"/>
</dbReference>
<evidence type="ECO:0000313" key="1">
    <source>
        <dbReference type="EMBL" id="PRM98818.1"/>
    </source>
</evidence>
<dbReference type="Gene3D" id="2.30.30.110">
    <property type="match status" value="1"/>
</dbReference>
<dbReference type="EMBL" id="NXGD01000020">
    <property type="protein sequence ID" value="PRM98818.1"/>
    <property type="molecule type" value="Genomic_DNA"/>
</dbReference>
<dbReference type="Proteomes" id="UP000238811">
    <property type="component" value="Unassembled WGS sequence"/>
</dbReference>
<proteinExistence type="predicted"/>
<reference evidence="1 2" key="1">
    <citation type="submission" date="2017-09" db="EMBL/GenBank/DDBJ databases">
        <title>Reassesment of A. cryaerophilus.</title>
        <authorList>
            <person name="Perez-Cataluna A."/>
            <person name="Collado L."/>
            <person name="Salgado O."/>
            <person name="Lefinanco V."/>
            <person name="Figueras M.J."/>
        </authorList>
    </citation>
    <scope>NUCLEOTIDE SEQUENCE [LARGE SCALE GENOMIC DNA]</scope>
    <source>
        <strain evidence="1 2">LMG 10229</strain>
    </source>
</reference>
<evidence type="ECO:0000313" key="2">
    <source>
        <dbReference type="Proteomes" id="UP000238811"/>
    </source>
</evidence>
<organism evidence="1 2">
    <name type="scientific">Aliarcobacter cryaerophilus</name>
    <dbReference type="NCBI Taxonomy" id="28198"/>
    <lineage>
        <taxon>Bacteria</taxon>
        <taxon>Pseudomonadati</taxon>
        <taxon>Campylobacterota</taxon>
        <taxon>Epsilonproteobacteria</taxon>
        <taxon>Campylobacterales</taxon>
        <taxon>Arcobacteraceae</taxon>
        <taxon>Aliarcobacter</taxon>
    </lineage>
</organism>
<dbReference type="SUPFAM" id="SSF50118">
    <property type="entry name" value="Cell growth inhibitor/plasmid maintenance toxic component"/>
    <property type="match status" value="1"/>
</dbReference>
<protein>
    <submittedName>
        <fullName evidence="1">Growth inhibitor</fullName>
    </submittedName>
</protein>
<dbReference type="AlphaFoldDB" id="A0A2S9TIY5"/>
<dbReference type="Pfam" id="PF02452">
    <property type="entry name" value="PemK_toxin"/>
    <property type="match status" value="1"/>
</dbReference>
<accession>A0A2S9TIY5</accession>
<dbReference type="InterPro" id="IPR011067">
    <property type="entry name" value="Plasmid_toxin/cell-grow_inhib"/>
</dbReference>
<dbReference type="InterPro" id="IPR003477">
    <property type="entry name" value="PemK-like"/>
</dbReference>
<gene>
    <name evidence="1" type="ORF">CJ668_10610</name>
</gene>
<sequence>MKYMINISKYDIVVVKFPFASSLKYKARPAVVLSSETYNQNKRDTLIILAISSSLENKLDLEFSIQDWKKAGLLKPSILKSAIATIEKDFVVAKLVVFKILCQH</sequence>